<evidence type="ECO:0008006" key="3">
    <source>
        <dbReference type="Google" id="ProtNLM"/>
    </source>
</evidence>
<sequence length="119" mass="13447">MVVMLPCPGTAGADTTVVPYSLSKQSNQFSREDLREIFFGRRTRWPDGTTLRVYVLPDQHPVHVRFAKEVLGVYPYQLRSAWDRMIYSGTGTAPIVIDTVEQMQTVIKQTPGAIGYIEQ</sequence>
<protein>
    <recommendedName>
        <fullName evidence="3">PBP domain-containing protein</fullName>
    </recommendedName>
</protein>
<dbReference type="RefSeq" id="WP_349432115.1">
    <property type="nucleotide sequence ID" value="NZ_CP157743.1"/>
</dbReference>
<dbReference type="SUPFAM" id="SSF53850">
    <property type="entry name" value="Periplasmic binding protein-like II"/>
    <property type="match status" value="1"/>
</dbReference>
<keyword evidence="2" id="KW-1185">Reference proteome</keyword>
<dbReference type="EMBL" id="CP157743">
    <property type="protein sequence ID" value="XBS21450.1"/>
    <property type="molecule type" value="Genomic_DNA"/>
</dbReference>
<reference evidence="1 2" key="1">
    <citation type="journal article" date="2024" name="Microbiology">
        <title>Methylomarinum rosea sp. nov., a novel halophilic methanotrophic bacterium from the hypersaline Lake Elton.</title>
        <authorList>
            <person name="Suleimanov R.Z."/>
            <person name="Oshkin I.Y."/>
            <person name="Danilova O.V."/>
            <person name="Suzina N.E."/>
            <person name="Dedysh S.N."/>
        </authorList>
    </citation>
    <scope>NUCLEOTIDE SEQUENCE [LARGE SCALE GENOMIC DNA]</scope>
    <source>
        <strain evidence="1 2">Ch1-1</strain>
    </source>
</reference>
<accession>A0AAU7NWU2</accession>
<organism evidence="1 2">
    <name type="scientific">Methylomarinum roseum</name>
    <dbReference type="NCBI Taxonomy" id="3067653"/>
    <lineage>
        <taxon>Bacteria</taxon>
        <taxon>Pseudomonadati</taxon>
        <taxon>Pseudomonadota</taxon>
        <taxon>Gammaproteobacteria</taxon>
        <taxon>Methylococcales</taxon>
        <taxon>Methylococcaceae</taxon>
        <taxon>Methylomarinum</taxon>
    </lineage>
</organism>
<dbReference type="Gene3D" id="3.40.190.10">
    <property type="entry name" value="Periplasmic binding protein-like II"/>
    <property type="match status" value="1"/>
</dbReference>
<name>A0AAU7NWU2_9GAMM</name>
<evidence type="ECO:0000313" key="1">
    <source>
        <dbReference type="EMBL" id="XBS21450.1"/>
    </source>
</evidence>
<evidence type="ECO:0000313" key="2">
    <source>
        <dbReference type="Proteomes" id="UP001225378"/>
    </source>
</evidence>
<dbReference type="Proteomes" id="UP001225378">
    <property type="component" value="Chromosome"/>
</dbReference>
<dbReference type="AlphaFoldDB" id="A0AAU7NWU2"/>
<gene>
    <name evidence="1" type="ORF">Q9L42_004815</name>
</gene>
<dbReference type="KEGG" id="mech:Q9L42_004815"/>
<proteinExistence type="predicted"/>